<feature type="compositionally biased region" description="Low complexity" evidence="6">
    <location>
        <begin position="1085"/>
        <end position="1100"/>
    </location>
</feature>
<dbReference type="GO" id="GO:0003341">
    <property type="term" value="P:cilium movement"/>
    <property type="evidence" value="ECO:0007669"/>
    <property type="project" value="TreeGrafter"/>
</dbReference>
<evidence type="ECO:0000256" key="1">
    <source>
        <dbReference type="ARBA" id="ARBA00004496"/>
    </source>
</evidence>
<dbReference type="GO" id="GO:0015630">
    <property type="term" value="C:microtubule cytoskeleton"/>
    <property type="evidence" value="ECO:0007669"/>
    <property type="project" value="TreeGrafter"/>
</dbReference>
<feature type="compositionally biased region" description="Basic and acidic residues" evidence="6">
    <location>
        <begin position="566"/>
        <end position="577"/>
    </location>
</feature>
<keyword evidence="4" id="KW-0547">Nucleotide-binding</keyword>
<reference evidence="7" key="1">
    <citation type="journal article" date="2020" name="J Insects Food Feed">
        <title>The yellow mealworm (Tenebrio molitor) genome: a resource for the emerging insects as food and feed industry.</title>
        <authorList>
            <person name="Eriksson T."/>
            <person name="Andere A."/>
            <person name="Kelstrup H."/>
            <person name="Emery V."/>
            <person name="Picard C."/>
        </authorList>
    </citation>
    <scope>NUCLEOTIDE SEQUENCE</scope>
    <source>
        <strain evidence="7">Stoneville</strain>
        <tissue evidence="7">Whole head</tissue>
    </source>
</reference>
<feature type="region of interest" description="Disordered" evidence="6">
    <location>
        <begin position="871"/>
        <end position="902"/>
    </location>
</feature>
<dbReference type="SUPFAM" id="SSF56059">
    <property type="entry name" value="Glutathione synthetase ATP-binding domain-like"/>
    <property type="match status" value="2"/>
</dbReference>
<feature type="compositionally biased region" description="Polar residues" evidence="6">
    <location>
        <begin position="1050"/>
        <end position="1080"/>
    </location>
</feature>
<dbReference type="InterPro" id="IPR004344">
    <property type="entry name" value="TTL/TTLL_fam"/>
</dbReference>
<evidence type="ECO:0000313" key="7">
    <source>
        <dbReference type="EMBL" id="KAH0811226.1"/>
    </source>
</evidence>
<evidence type="ECO:0000256" key="3">
    <source>
        <dbReference type="ARBA" id="ARBA00022598"/>
    </source>
</evidence>
<dbReference type="EMBL" id="JABDTM020026959">
    <property type="protein sequence ID" value="KAH0811226.1"/>
    <property type="molecule type" value="Genomic_DNA"/>
</dbReference>
<dbReference type="PANTHER" id="PTHR45870:SF2">
    <property type="entry name" value="TUBULIN MONOGLYCYLASE TTLL3"/>
    <property type="match status" value="1"/>
</dbReference>
<keyword evidence="8" id="KW-1185">Reference proteome</keyword>
<dbReference type="PANTHER" id="PTHR45870">
    <property type="entry name" value="TUBULIN MONOGLYCYLASE TTLL3"/>
    <property type="match status" value="1"/>
</dbReference>
<evidence type="ECO:0000256" key="6">
    <source>
        <dbReference type="SAM" id="MobiDB-lite"/>
    </source>
</evidence>
<sequence length="1741" mass="200724">MSRMLQNFDVDFYWSMRKDQSDLLHRSNSYKLMNRFSKSLFASKEGLALLLQQHYWFSEPGVSSVNFPRCYVLGFPDHFNNFVEDFRISACMGLLKWLVLKYDTENKFGIQSPEGQVPLNSLQFAIDRCSEFIEVQKHLDIDKEYQRIWDHEWEQFLSHYYSVMHKGALFDTSIDHPLTMYYIKSKNILNELVKYWPEFNMDGMRNIWILKPGNKCRGRGIQLIKTIAEVEKVMNLKLKYVVQKYIEKPLLIHKTKFDIRQWFIVANVQPLTIWMYRESYLRFSSQIFTLDNFHESLHLTNHAVQCKYTNVEQRDKALPHDNMWDCHTFQTYLKQIGVKEKWNEVILPGMREGIVCAMLASQDVMDRRQNTFEIYGADFMISEDFKPWLIEINCSPDLSSSTSVTSRMCPQCMEDLVKGCVFVCGERTVVRDFVAVVIDRKRDPTADTGLFDLVYRQNLPRVPPYLGMNLSVRGRKIFKNKYKLKLPPKEKSKEYDNNAQMWLNRKQEFAKAEARRGATAPTNLPKLPSPNLYKGPVIEDLIDDLSKSIKSPKSPPVDVIKVPKQESVKKKCDTGRNKRERVSKKRGSSKSKINKVNFVCRKQNAKENIKCEEATDDQTSSKYLGLFNEWASRNKSNDCNEIKKENGIWERETASILKVSPRGKQTVPRPNLQFQQFQNHAQPIVRKCGHVVQPPNPTRNLKSTFPTTPNLPSYSFQRQNPAAIQDVYKKCPHVNRNQNVGNRNNVRTGAPMAPNANKVMPTTPLLKNIDNWIRTNQMMGHVNNVNNYSFQKVPLTEIYKKAAPVNRGVENSNQKVANVMQNANSLPIQKMNVQQKTAQPVNKNTVQQPNNNRPQLQKCNTAGANIVSQQVNKNKDAKSMPPEGAKSNVESAQPPPPKNDTITEIYKRSDNIQQDTETQSEPFPVTSSETNVNFQKVTQELANIIKDFQKQIQSVPISKPKMEEVPSAMIQPKNKEFFKSDKSQGSAPKNQTNSNNAANKNQTNNSNAANKNQTNNSNAANKNQTNNSNAANKNQTNNSASKQVPKKDSQVFNKQVGKQASLKNFSKTSISPKQSATSTPRRFCSSTHHALSARSSASSRGFTKRSSSLNVDPLKLLKDEVHRAIRERKTFTVRGLFAPIRKALVARGWVEKFHISYKDRLNDDLKRYQSYSINELLPLMRREDLTATCKNLIKSKLLGGYQVDFYWGSNDEAFKENPDKIKFTIINKLKREIFSYTNKLGLCDASKFSYWYQKSNVSKLNHPRSYSLGKNGDLKGFIEDFNITAAMSLLKWVVKINVTRECKLLSPSGKIPLETFDFALNECCKFIKKARHEDIDMQIADATEHEWNQFLDYFYKLVHYNNHFKSEGAETEDSLVRKCNYVLNNLRSFYPFVDMDGMMNIWILKPTASSRGRGIHMCRTLQYVLKVTKQNTHIRYIIQKYIERPLLIYNTKFDIRQWFLISNCCPLTIWMYKECYLRFSSQTYNLRKLHESIHLTNNSVQCKYKNTSLDSALPSYNMWDSNDFVRYLTNIGYPNTFKDTVYPGMKQCITAAVLMHQDKMVVRKNCFELYGADFILTEDFQPWLLEINSNPALYGSTPVTARMCPKVLEDVIKATGVQNEFSVVIDYAHNNKANTGAFEMIYKEQLSKLPASATLELRGLPLHSNYFFNAPEQEQVHSLDPVNYCNMSALVVGQQQECLKNFGEEIKKTLKNLLQIIHNEKEKRGLKKSENFKSVPLVGEK</sequence>
<dbReference type="GO" id="GO:0070736">
    <property type="term" value="F:protein-glycine ligase activity, initiating"/>
    <property type="evidence" value="ECO:0007669"/>
    <property type="project" value="TreeGrafter"/>
</dbReference>
<accession>A0A8J6HBI2</accession>
<keyword evidence="2" id="KW-0963">Cytoplasm</keyword>
<gene>
    <name evidence="7" type="ORF">GEV33_011567</name>
</gene>
<keyword evidence="5" id="KW-0067">ATP-binding</keyword>
<evidence type="ECO:0000313" key="8">
    <source>
        <dbReference type="Proteomes" id="UP000719412"/>
    </source>
</evidence>
<evidence type="ECO:0000256" key="4">
    <source>
        <dbReference type="ARBA" id="ARBA00022741"/>
    </source>
</evidence>
<feature type="compositionally biased region" description="Low complexity" evidence="6">
    <location>
        <begin position="735"/>
        <end position="747"/>
    </location>
</feature>
<dbReference type="GO" id="GO:0005930">
    <property type="term" value="C:axoneme"/>
    <property type="evidence" value="ECO:0007669"/>
    <property type="project" value="TreeGrafter"/>
</dbReference>
<feature type="region of interest" description="Disordered" evidence="6">
    <location>
        <begin position="979"/>
        <end position="1106"/>
    </location>
</feature>
<dbReference type="Proteomes" id="UP000719412">
    <property type="component" value="Unassembled WGS sequence"/>
</dbReference>
<protein>
    <recommendedName>
        <fullName evidence="9">Tubulin glycylase 3A</fullName>
    </recommendedName>
</protein>
<dbReference type="Pfam" id="PF03133">
    <property type="entry name" value="TTL"/>
    <property type="match status" value="2"/>
</dbReference>
<dbReference type="GO" id="GO:0005524">
    <property type="term" value="F:ATP binding"/>
    <property type="evidence" value="ECO:0007669"/>
    <property type="project" value="UniProtKB-KW"/>
</dbReference>
<comment type="caution">
    <text evidence="7">The sequence shown here is derived from an EMBL/GenBank/DDBJ whole genome shotgun (WGS) entry which is preliminary data.</text>
</comment>
<dbReference type="GO" id="GO:0060271">
    <property type="term" value="P:cilium assembly"/>
    <property type="evidence" value="ECO:0007669"/>
    <property type="project" value="TreeGrafter"/>
</dbReference>
<feature type="region of interest" description="Disordered" evidence="6">
    <location>
        <begin position="566"/>
        <end position="590"/>
    </location>
</feature>
<dbReference type="PROSITE" id="PS51221">
    <property type="entry name" value="TTL"/>
    <property type="match status" value="2"/>
</dbReference>
<evidence type="ECO:0000256" key="5">
    <source>
        <dbReference type="ARBA" id="ARBA00022840"/>
    </source>
</evidence>
<feature type="compositionally biased region" description="Basic residues" evidence="6">
    <location>
        <begin position="578"/>
        <end position="590"/>
    </location>
</feature>
<feature type="region of interest" description="Disordered" evidence="6">
    <location>
        <begin position="735"/>
        <end position="762"/>
    </location>
</feature>
<keyword evidence="3" id="KW-0436">Ligase</keyword>
<evidence type="ECO:0000256" key="2">
    <source>
        <dbReference type="ARBA" id="ARBA00022490"/>
    </source>
</evidence>
<comment type="subcellular location">
    <subcellularLocation>
        <location evidence="1">Cytoplasm</location>
    </subcellularLocation>
</comment>
<organism evidence="7 8">
    <name type="scientific">Tenebrio molitor</name>
    <name type="common">Yellow mealworm beetle</name>
    <dbReference type="NCBI Taxonomy" id="7067"/>
    <lineage>
        <taxon>Eukaryota</taxon>
        <taxon>Metazoa</taxon>
        <taxon>Ecdysozoa</taxon>
        <taxon>Arthropoda</taxon>
        <taxon>Hexapoda</taxon>
        <taxon>Insecta</taxon>
        <taxon>Pterygota</taxon>
        <taxon>Neoptera</taxon>
        <taxon>Endopterygota</taxon>
        <taxon>Coleoptera</taxon>
        <taxon>Polyphaga</taxon>
        <taxon>Cucujiformia</taxon>
        <taxon>Tenebrionidae</taxon>
        <taxon>Tenebrio</taxon>
    </lineage>
</organism>
<dbReference type="Gene3D" id="3.30.470.20">
    <property type="entry name" value="ATP-grasp fold, B domain"/>
    <property type="match status" value="2"/>
</dbReference>
<reference evidence="7" key="2">
    <citation type="submission" date="2021-08" db="EMBL/GenBank/DDBJ databases">
        <authorList>
            <person name="Eriksson T."/>
        </authorList>
    </citation>
    <scope>NUCLEOTIDE SEQUENCE</scope>
    <source>
        <strain evidence="7">Stoneville</strain>
        <tissue evidence="7">Whole head</tissue>
    </source>
</reference>
<dbReference type="InterPro" id="IPR051437">
    <property type="entry name" value="TTLL_monoglycylase"/>
</dbReference>
<name>A0A8J6HBI2_TENMO</name>
<feature type="region of interest" description="Disordered" evidence="6">
    <location>
        <begin position="834"/>
        <end position="857"/>
    </location>
</feature>
<feature type="compositionally biased region" description="Low complexity" evidence="6">
    <location>
        <begin position="989"/>
        <end position="1043"/>
    </location>
</feature>
<evidence type="ECO:0008006" key="9">
    <source>
        <dbReference type="Google" id="ProtNLM"/>
    </source>
</evidence>
<proteinExistence type="predicted"/>